<dbReference type="UniPathway" id="UPA00342"/>
<dbReference type="GO" id="GO:0016835">
    <property type="term" value="F:carbon-oxygen lyase activity"/>
    <property type="evidence" value="ECO:0007669"/>
    <property type="project" value="UniProtKB-UniRule"/>
</dbReference>
<dbReference type="NCBIfam" id="NF003915">
    <property type="entry name" value="PRK05441.1"/>
    <property type="match status" value="1"/>
</dbReference>
<dbReference type="InterPro" id="IPR005488">
    <property type="entry name" value="Etherase_MurQ"/>
</dbReference>
<dbReference type="InterPro" id="IPR046348">
    <property type="entry name" value="SIS_dom_sf"/>
</dbReference>
<dbReference type="CDD" id="cd05007">
    <property type="entry name" value="SIS_Etherase"/>
    <property type="match status" value="1"/>
</dbReference>
<dbReference type="RefSeq" id="WP_012671262.1">
    <property type="nucleotide sequence ID" value="NC_012225.1"/>
</dbReference>
<dbReference type="PROSITE" id="PS01272">
    <property type="entry name" value="GCKR"/>
    <property type="match status" value="1"/>
</dbReference>
<accession>A0A3B6V9C1</accession>
<dbReference type="NCBIfam" id="NF009222">
    <property type="entry name" value="PRK12570.1"/>
    <property type="match status" value="1"/>
</dbReference>
<evidence type="ECO:0000256" key="1">
    <source>
        <dbReference type="ARBA" id="ARBA00023239"/>
    </source>
</evidence>
<name>A0A3B6V9C1_BRAHW</name>
<dbReference type="GeneID" id="63962854"/>
<dbReference type="PANTHER" id="PTHR10088">
    <property type="entry name" value="GLUCOKINASE REGULATORY PROTEIN"/>
    <property type="match status" value="1"/>
</dbReference>
<feature type="domain" description="SIS" evidence="4">
    <location>
        <begin position="56"/>
        <end position="219"/>
    </location>
</feature>
<keyword evidence="1 3" id="KW-0456">Lyase</keyword>
<evidence type="ECO:0000259" key="4">
    <source>
        <dbReference type="PROSITE" id="PS51464"/>
    </source>
</evidence>
<dbReference type="Gene3D" id="3.40.50.10490">
    <property type="entry name" value="Glucose-6-phosphate isomerase like protein, domain 1"/>
    <property type="match status" value="1"/>
</dbReference>
<dbReference type="GO" id="GO:0016803">
    <property type="term" value="F:ether hydrolase activity"/>
    <property type="evidence" value="ECO:0007669"/>
    <property type="project" value="TreeGrafter"/>
</dbReference>
<dbReference type="GO" id="GO:0046348">
    <property type="term" value="P:amino sugar catabolic process"/>
    <property type="evidence" value="ECO:0007669"/>
    <property type="project" value="InterPro"/>
</dbReference>
<evidence type="ECO:0000256" key="3">
    <source>
        <dbReference type="HAMAP-Rule" id="MF_00068"/>
    </source>
</evidence>
<dbReference type="InterPro" id="IPR001347">
    <property type="entry name" value="SIS_dom"/>
</dbReference>
<dbReference type="GO" id="GO:0097367">
    <property type="term" value="F:carbohydrate derivative binding"/>
    <property type="evidence" value="ECO:0007669"/>
    <property type="project" value="InterPro"/>
</dbReference>
<organism evidence="5 6">
    <name type="scientific">Brachyspira hyodysenteriae (strain ATCC 49526 / WA1)</name>
    <dbReference type="NCBI Taxonomy" id="565034"/>
    <lineage>
        <taxon>Bacteria</taxon>
        <taxon>Pseudomonadati</taxon>
        <taxon>Spirochaetota</taxon>
        <taxon>Spirochaetia</taxon>
        <taxon>Brachyspirales</taxon>
        <taxon>Brachyspiraceae</taxon>
        <taxon>Brachyspira</taxon>
    </lineage>
</organism>
<comment type="catalytic activity">
    <reaction evidence="3">
        <text>N-acetyl-D-muramate 6-phosphate + H2O = N-acetyl-D-glucosamine 6-phosphate + (R)-lactate</text>
        <dbReference type="Rhea" id="RHEA:26410"/>
        <dbReference type="ChEBI" id="CHEBI:15377"/>
        <dbReference type="ChEBI" id="CHEBI:16004"/>
        <dbReference type="ChEBI" id="CHEBI:57513"/>
        <dbReference type="ChEBI" id="CHEBI:58722"/>
        <dbReference type="EC" id="4.2.1.126"/>
    </reaction>
</comment>
<comment type="pathway">
    <text evidence="3">Amino-sugar metabolism; N-acetylmuramate degradation.</text>
</comment>
<dbReference type="EMBL" id="CP001357">
    <property type="protein sequence ID" value="ACN84222.1"/>
    <property type="molecule type" value="Genomic_DNA"/>
</dbReference>
<dbReference type="GO" id="GO:0097173">
    <property type="term" value="P:N-acetylmuramic acid catabolic process"/>
    <property type="evidence" value="ECO:0007669"/>
    <property type="project" value="UniProtKB-UniPathway"/>
</dbReference>
<dbReference type="Gene3D" id="1.10.8.1080">
    <property type="match status" value="1"/>
</dbReference>
<dbReference type="PANTHER" id="PTHR10088:SF4">
    <property type="entry name" value="GLUCOKINASE REGULATORY PROTEIN"/>
    <property type="match status" value="1"/>
</dbReference>
<keyword evidence="6" id="KW-1185">Reference proteome</keyword>
<keyword evidence="2 3" id="KW-0119">Carbohydrate metabolism</keyword>
<dbReference type="PROSITE" id="PS51464">
    <property type="entry name" value="SIS"/>
    <property type="match status" value="1"/>
</dbReference>
<dbReference type="SUPFAM" id="SSF53697">
    <property type="entry name" value="SIS domain"/>
    <property type="match status" value="1"/>
</dbReference>
<feature type="active site" evidence="3">
    <location>
        <position position="115"/>
    </location>
</feature>
<dbReference type="KEGG" id="bhy:BHWA1_01757"/>
<evidence type="ECO:0000313" key="5">
    <source>
        <dbReference type="EMBL" id="ACN84222.1"/>
    </source>
</evidence>
<dbReference type="NCBIfam" id="TIGR00274">
    <property type="entry name" value="N-acetylmuramic acid 6-phosphate etherase"/>
    <property type="match status" value="1"/>
</dbReference>
<comment type="miscellaneous">
    <text evidence="3">A lyase-type mechanism (elimination/hydration) is suggested for the cleavage of the lactyl ether bond of MurNAc 6-phosphate, with the formation of an alpha,beta-unsaturated aldehyde intermediate with (E)-stereochemistry, followed by the syn addition of water to give product.</text>
</comment>
<dbReference type="InterPro" id="IPR005486">
    <property type="entry name" value="Glucokinase_regulatory_CS"/>
</dbReference>
<dbReference type="Proteomes" id="UP000001803">
    <property type="component" value="Chromosome"/>
</dbReference>
<dbReference type="FunFam" id="3.40.50.10490:FF:000014">
    <property type="entry name" value="N-acetylmuramic acid 6-phosphate etherase"/>
    <property type="match status" value="1"/>
</dbReference>
<evidence type="ECO:0000313" key="6">
    <source>
        <dbReference type="Proteomes" id="UP000001803"/>
    </source>
</evidence>
<dbReference type="InterPro" id="IPR040190">
    <property type="entry name" value="MURQ/GCKR"/>
</dbReference>
<dbReference type="STRING" id="565034.BHWA1_01757"/>
<comment type="function">
    <text evidence="3">Specifically catalyzes the cleavage of the D-lactyl ether substituent of MurNAc 6-phosphate, producing GlcNAc 6-phosphate and D-lactate.</text>
</comment>
<dbReference type="EC" id="4.2.1.126" evidence="3"/>
<feature type="active site" description="Proton donor" evidence="3">
    <location>
        <position position="84"/>
    </location>
</feature>
<dbReference type="Pfam" id="PF22645">
    <property type="entry name" value="GKRP_SIS_N"/>
    <property type="match status" value="1"/>
</dbReference>
<comment type="subunit">
    <text evidence="3">Homodimer.</text>
</comment>
<sequence length="302" mass="32265">MENLDNLVTESVNENSKNIDALSTIEMVKIINSEDVKVAEAVGKESENIAKAIDEIAKRYVKGGRLIYIGAGSSGRMGTLDAVELTPTYNVSPERAFGLIAGGKEAMYRAVEGAEDSRELGREDLVNCKLSNLDCVVGIAASGRTPYVLGGLDYAKEVGALTVMISSNRNENVEKSADIVITPIVGAEVISGSTRMKSGTAAKMVVNSISTGVMIKSGMVYGNYMVNVLPTNKKLETRAVRMISSITGLDIEKSSKLFEESGKSVAVSIIMNKASIDKDKAQKLLKESNNMVRIAIEKAKSA</sequence>
<dbReference type="AlphaFoldDB" id="A0A3B6V9C1"/>
<gene>
    <name evidence="3 5" type="primary">murQ</name>
    <name evidence="5" type="ordered locus">BHWA1_01757</name>
</gene>
<dbReference type="HAMAP" id="MF_00068">
    <property type="entry name" value="MurQ"/>
    <property type="match status" value="1"/>
</dbReference>
<evidence type="ECO:0000256" key="2">
    <source>
        <dbReference type="ARBA" id="ARBA00023277"/>
    </source>
</evidence>
<protein>
    <recommendedName>
        <fullName evidence="3">N-acetylmuramic acid 6-phosphate etherase</fullName>
        <shortName evidence="3">MurNAc-6-P etherase</shortName>
        <ecNumber evidence="3">4.2.1.126</ecNumber>
    </recommendedName>
    <alternativeName>
        <fullName evidence="3">N-acetylmuramic acid 6-phosphate hydrolase</fullName>
    </alternativeName>
    <alternativeName>
        <fullName evidence="3">N-acetylmuramic acid 6-phosphate lyase</fullName>
    </alternativeName>
</protein>
<reference evidence="5 6" key="1">
    <citation type="journal article" date="2009" name="PLoS ONE">
        <title>Genome sequence of the pathogenic intestinal spirochete Brachyspira hyodysenteriae reveals adaptations to its lifestyle in the porcine large intestine.</title>
        <authorList>
            <person name="Bellgard M.I."/>
            <person name="Wanchanthuek P."/>
            <person name="La T."/>
            <person name="Ryan K."/>
            <person name="Moolhuijzen P."/>
            <person name="Albertyn Z."/>
            <person name="Shaban B."/>
            <person name="Motro Y."/>
            <person name="Dunn D.S."/>
            <person name="Schibeci D."/>
            <person name="Hunter A."/>
            <person name="Barrero R."/>
            <person name="Phillips N.D."/>
            <person name="Hampson D.J."/>
        </authorList>
    </citation>
    <scope>NUCLEOTIDE SEQUENCE [LARGE SCALE GENOMIC DNA]</scope>
    <source>
        <strain evidence="6">ATCC 49526 / WA1</strain>
    </source>
</reference>
<proteinExistence type="inferred from homology"/>
<dbReference type="GO" id="GO:0009254">
    <property type="term" value="P:peptidoglycan turnover"/>
    <property type="evidence" value="ECO:0007669"/>
    <property type="project" value="TreeGrafter"/>
</dbReference>
<comment type="similarity">
    <text evidence="3">Belongs to the GCKR-like family. MurNAc-6-P etherase subfamily.</text>
</comment>